<keyword evidence="3" id="KW-1185">Reference proteome</keyword>
<proteinExistence type="predicted"/>
<gene>
    <name evidence="2" type="ORF">KSB_26170</name>
</gene>
<organism evidence="2 3">
    <name type="scientific">Ktedonobacter robiniae</name>
    <dbReference type="NCBI Taxonomy" id="2778365"/>
    <lineage>
        <taxon>Bacteria</taxon>
        <taxon>Bacillati</taxon>
        <taxon>Chloroflexota</taxon>
        <taxon>Ktedonobacteria</taxon>
        <taxon>Ktedonobacterales</taxon>
        <taxon>Ktedonobacteraceae</taxon>
        <taxon>Ktedonobacter</taxon>
    </lineage>
</organism>
<feature type="transmembrane region" description="Helical" evidence="1">
    <location>
        <begin position="47"/>
        <end position="65"/>
    </location>
</feature>
<dbReference type="EMBL" id="BNJG01000001">
    <property type="protein sequence ID" value="GHO54142.1"/>
    <property type="molecule type" value="Genomic_DNA"/>
</dbReference>
<feature type="transmembrane region" description="Helical" evidence="1">
    <location>
        <begin position="71"/>
        <end position="92"/>
    </location>
</feature>
<reference evidence="2 3" key="1">
    <citation type="journal article" date="2021" name="Int. J. Syst. Evol. Microbiol.">
        <title>Reticulibacter mediterranei gen. nov., sp. nov., within the new family Reticulibacteraceae fam. nov., and Ktedonospora formicarum gen. nov., sp. nov., Ktedonobacter robiniae sp. nov., Dictyobacter formicarum sp. nov. and Dictyobacter arantiisoli sp. nov., belonging to the class Ktedonobacteria.</title>
        <authorList>
            <person name="Yabe S."/>
            <person name="Zheng Y."/>
            <person name="Wang C.M."/>
            <person name="Sakai Y."/>
            <person name="Abe K."/>
            <person name="Yokota A."/>
            <person name="Donadio S."/>
            <person name="Cavaletti L."/>
            <person name="Monciardini P."/>
        </authorList>
    </citation>
    <scope>NUCLEOTIDE SEQUENCE [LARGE SCALE GENOMIC DNA]</scope>
    <source>
        <strain evidence="2 3">SOSP1-30</strain>
    </source>
</reference>
<evidence type="ECO:0008006" key="4">
    <source>
        <dbReference type="Google" id="ProtNLM"/>
    </source>
</evidence>
<dbReference type="RefSeq" id="WP_201370890.1">
    <property type="nucleotide sequence ID" value="NZ_BNJG01000001.1"/>
</dbReference>
<keyword evidence="1" id="KW-0472">Membrane</keyword>
<sequence length="99" mass="10703">MFAAVVESTVFNNFWTWTFWIILGGLAGTTTEMMLHSNTIGCAGNMFIGVLGGILGGVVIATLGIQPGALFYTFLPAFGSAFLLLFIAQFFAHIRYNTL</sequence>
<keyword evidence="1" id="KW-1133">Transmembrane helix</keyword>
<feature type="transmembrane region" description="Helical" evidence="1">
    <location>
        <begin position="14"/>
        <end position="35"/>
    </location>
</feature>
<name>A0ABQ3UN84_9CHLR</name>
<comment type="caution">
    <text evidence="2">The sequence shown here is derived from an EMBL/GenBank/DDBJ whole genome shotgun (WGS) entry which is preliminary data.</text>
</comment>
<evidence type="ECO:0000313" key="3">
    <source>
        <dbReference type="Proteomes" id="UP000654345"/>
    </source>
</evidence>
<protein>
    <recommendedName>
        <fullName evidence="4">GlsB/YeaQ/YmgE family stress response membrane protein</fullName>
    </recommendedName>
</protein>
<dbReference type="Proteomes" id="UP000654345">
    <property type="component" value="Unassembled WGS sequence"/>
</dbReference>
<accession>A0ABQ3UN84</accession>
<evidence type="ECO:0000313" key="2">
    <source>
        <dbReference type="EMBL" id="GHO54142.1"/>
    </source>
</evidence>
<keyword evidence="1" id="KW-0812">Transmembrane</keyword>
<evidence type="ECO:0000256" key="1">
    <source>
        <dbReference type="SAM" id="Phobius"/>
    </source>
</evidence>